<dbReference type="GO" id="GO:0044205">
    <property type="term" value="P:'de novo' UMP biosynthetic process"/>
    <property type="evidence" value="ECO:0007669"/>
    <property type="project" value="UniProtKB-UniRule"/>
</dbReference>
<dbReference type="InterPro" id="IPR001754">
    <property type="entry name" value="OMPdeCOase_dom"/>
</dbReference>
<dbReference type="UniPathway" id="UPA00070">
    <property type="reaction ID" value="UER00120"/>
</dbReference>
<evidence type="ECO:0000259" key="8">
    <source>
        <dbReference type="SMART" id="SM00934"/>
    </source>
</evidence>
<sequence>MFIDQLIKKIIEKRNPTVVGLDPQEYLIPQCIIKKYGEEIESIGEVLWQLNKVIIDQIAPLVPAVKLQIAFYERWGIEGLKAYQKTIQYAKEKELIVIGDIKRGDISSTAQAYAIAHLEGPFACDGVTVNPFMGSDSIRPFLDLCKRHEKGSFILTKTSNPSSKEFQNLVVEEKPLYLHIAYKVEEWGKSLIGDYGYSSIGAVVGATHPKEARELRKAMPHTFFLVPGYGAQGARAEDILSCFDERGLGAIVNSSRGIIGAHLKEKGRDISLEYFKNSVRNATEKMQKDLLKGLERNAKYKVY</sequence>
<keyword evidence="5 7" id="KW-0456">Lyase</keyword>
<feature type="domain" description="Orotidine 5'-phosphate decarboxylase" evidence="8">
    <location>
        <begin position="16"/>
        <end position="270"/>
    </location>
</feature>
<dbReference type="InterPro" id="IPR013785">
    <property type="entry name" value="Aldolase_TIM"/>
</dbReference>
<evidence type="ECO:0000313" key="9">
    <source>
        <dbReference type="EMBL" id="SJZ76031.1"/>
    </source>
</evidence>
<name>A0A1T4N9X2_9FIRM</name>
<evidence type="ECO:0000256" key="6">
    <source>
        <dbReference type="ARBA" id="ARBA00049157"/>
    </source>
</evidence>
<reference evidence="9 10" key="1">
    <citation type="submission" date="2017-02" db="EMBL/GenBank/DDBJ databases">
        <authorList>
            <person name="Peterson S.W."/>
        </authorList>
    </citation>
    <scope>NUCLEOTIDE SEQUENCE [LARGE SCALE GENOMIC DNA]</scope>
    <source>
        <strain evidence="9 10">DSM 15102</strain>
    </source>
</reference>
<dbReference type="InterPro" id="IPR011995">
    <property type="entry name" value="OMPdecase_type-2"/>
</dbReference>
<dbReference type="OrthoDB" id="9808470at2"/>
<keyword evidence="10" id="KW-1185">Reference proteome</keyword>
<comment type="similarity">
    <text evidence="2 7">Belongs to the OMP decarboxylase family. Type 2 subfamily.</text>
</comment>
<dbReference type="SUPFAM" id="SSF51366">
    <property type="entry name" value="Ribulose-phoshate binding barrel"/>
    <property type="match status" value="1"/>
</dbReference>
<gene>
    <name evidence="7" type="primary">pyrF</name>
    <name evidence="9" type="ORF">SAMN02745973_01603</name>
</gene>
<comment type="catalytic activity">
    <reaction evidence="6 7">
        <text>orotidine 5'-phosphate + H(+) = UMP + CO2</text>
        <dbReference type="Rhea" id="RHEA:11596"/>
        <dbReference type="ChEBI" id="CHEBI:15378"/>
        <dbReference type="ChEBI" id="CHEBI:16526"/>
        <dbReference type="ChEBI" id="CHEBI:57538"/>
        <dbReference type="ChEBI" id="CHEBI:57865"/>
        <dbReference type="EC" id="4.1.1.23"/>
    </reaction>
</comment>
<feature type="active site" description="Proton donor" evidence="7">
    <location>
        <position position="102"/>
    </location>
</feature>
<protein>
    <recommendedName>
        <fullName evidence="7">Orotidine 5'-phosphate decarboxylase</fullName>
        <ecNumber evidence="7">4.1.1.23</ecNumber>
    </recommendedName>
    <alternativeName>
        <fullName evidence="7">OMP decarboxylase</fullName>
        <shortName evidence="7">OMPDCase</shortName>
        <shortName evidence="7">OMPdecase</shortName>
    </alternativeName>
</protein>
<dbReference type="Gene3D" id="3.20.20.70">
    <property type="entry name" value="Aldolase class I"/>
    <property type="match status" value="1"/>
</dbReference>
<dbReference type="RefSeq" id="WP_087679003.1">
    <property type="nucleotide sequence ID" value="NZ_FUWV01000010.1"/>
</dbReference>
<keyword evidence="3 7" id="KW-0210">Decarboxylase</keyword>
<comment type="pathway">
    <text evidence="1 7">Pyrimidine metabolism; UMP biosynthesis via de novo pathway; UMP from orotate: step 2/2.</text>
</comment>
<dbReference type="GO" id="GO:0004590">
    <property type="term" value="F:orotidine-5'-phosphate decarboxylase activity"/>
    <property type="evidence" value="ECO:0007669"/>
    <property type="project" value="UniProtKB-UniRule"/>
</dbReference>
<dbReference type="SMART" id="SM00934">
    <property type="entry name" value="OMPdecase"/>
    <property type="match status" value="1"/>
</dbReference>
<dbReference type="Proteomes" id="UP000196365">
    <property type="component" value="Unassembled WGS sequence"/>
</dbReference>
<dbReference type="PANTHER" id="PTHR43375">
    <property type="entry name" value="OROTIDINE 5'-PHOSPHATE DECARBOXYLASE"/>
    <property type="match status" value="1"/>
</dbReference>
<dbReference type="InterPro" id="IPR011060">
    <property type="entry name" value="RibuloseP-bd_barrel"/>
</dbReference>
<evidence type="ECO:0000256" key="4">
    <source>
        <dbReference type="ARBA" id="ARBA00022975"/>
    </source>
</evidence>
<dbReference type="EC" id="4.1.1.23" evidence="7"/>
<proteinExistence type="inferred from homology"/>
<organism evidence="9 10">
    <name type="scientific">Garciella nitratireducens DSM 15102</name>
    <dbReference type="NCBI Taxonomy" id="1121911"/>
    <lineage>
        <taxon>Bacteria</taxon>
        <taxon>Bacillati</taxon>
        <taxon>Bacillota</taxon>
        <taxon>Clostridia</taxon>
        <taxon>Eubacteriales</taxon>
        <taxon>Eubacteriaceae</taxon>
        <taxon>Garciella</taxon>
    </lineage>
</organism>
<dbReference type="GO" id="GO:0006207">
    <property type="term" value="P:'de novo' pyrimidine nucleobase biosynthetic process"/>
    <property type="evidence" value="ECO:0007669"/>
    <property type="project" value="InterPro"/>
</dbReference>
<evidence type="ECO:0000256" key="3">
    <source>
        <dbReference type="ARBA" id="ARBA00022793"/>
    </source>
</evidence>
<dbReference type="AlphaFoldDB" id="A0A1T4N9X2"/>
<dbReference type="HAMAP" id="MF_01215">
    <property type="entry name" value="OMPdecase_type2"/>
    <property type="match status" value="1"/>
</dbReference>
<evidence type="ECO:0000313" key="10">
    <source>
        <dbReference type="Proteomes" id="UP000196365"/>
    </source>
</evidence>
<dbReference type="CDD" id="cd04725">
    <property type="entry name" value="OMP_decarboxylase_like"/>
    <property type="match status" value="1"/>
</dbReference>
<evidence type="ECO:0000256" key="7">
    <source>
        <dbReference type="HAMAP-Rule" id="MF_01215"/>
    </source>
</evidence>
<dbReference type="Pfam" id="PF00215">
    <property type="entry name" value="OMPdecase"/>
    <property type="match status" value="1"/>
</dbReference>
<dbReference type="PANTHER" id="PTHR43375:SF1">
    <property type="entry name" value="OROTIDINE 5'-PHOSPHATE DECARBOXYLASE"/>
    <property type="match status" value="1"/>
</dbReference>
<keyword evidence="4 7" id="KW-0665">Pyrimidine biosynthesis</keyword>
<accession>A0A1T4N9X2</accession>
<evidence type="ECO:0000256" key="2">
    <source>
        <dbReference type="ARBA" id="ARBA00008847"/>
    </source>
</evidence>
<dbReference type="NCBIfam" id="TIGR02127">
    <property type="entry name" value="pyrF_sub2"/>
    <property type="match status" value="1"/>
</dbReference>
<evidence type="ECO:0000256" key="5">
    <source>
        <dbReference type="ARBA" id="ARBA00023239"/>
    </source>
</evidence>
<dbReference type="EMBL" id="FUWV01000010">
    <property type="protein sequence ID" value="SJZ76031.1"/>
    <property type="molecule type" value="Genomic_DNA"/>
</dbReference>
<evidence type="ECO:0000256" key="1">
    <source>
        <dbReference type="ARBA" id="ARBA00004861"/>
    </source>
</evidence>